<accession>A0A9D4F2D5</accession>
<reference evidence="1" key="1">
    <citation type="journal article" date="2019" name="bioRxiv">
        <title>The Genome of the Zebra Mussel, Dreissena polymorpha: A Resource for Invasive Species Research.</title>
        <authorList>
            <person name="McCartney M.A."/>
            <person name="Auch B."/>
            <person name="Kono T."/>
            <person name="Mallez S."/>
            <person name="Zhang Y."/>
            <person name="Obille A."/>
            <person name="Becker A."/>
            <person name="Abrahante J.E."/>
            <person name="Garbe J."/>
            <person name="Badalamenti J.P."/>
            <person name="Herman A."/>
            <person name="Mangelson H."/>
            <person name="Liachko I."/>
            <person name="Sullivan S."/>
            <person name="Sone E.D."/>
            <person name="Koren S."/>
            <person name="Silverstein K.A.T."/>
            <person name="Beckman K.B."/>
            <person name="Gohl D.M."/>
        </authorList>
    </citation>
    <scope>NUCLEOTIDE SEQUENCE</scope>
    <source>
        <strain evidence="1">Duluth1</strain>
        <tissue evidence="1">Whole animal</tissue>
    </source>
</reference>
<keyword evidence="2" id="KW-1185">Reference proteome</keyword>
<evidence type="ECO:0000313" key="2">
    <source>
        <dbReference type="Proteomes" id="UP000828390"/>
    </source>
</evidence>
<evidence type="ECO:0000313" key="1">
    <source>
        <dbReference type="EMBL" id="KAH3790463.1"/>
    </source>
</evidence>
<feature type="non-terminal residue" evidence="1">
    <location>
        <position position="235"/>
    </location>
</feature>
<comment type="caution">
    <text evidence="1">The sequence shown here is derived from an EMBL/GenBank/DDBJ whole genome shotgun (WGS) entry which is preliminary data.</text>
</comment>
<reference evidence="1" key="2">
    <citation type="submission" date="2020-11" db="EMBL/GenBank/DDBJ databases">
        <authorList>
            <person name="McCartney M.A."/>
            <person name="Auch B."/>
            <person name="Kono T."/>
            <person name="Mallez S."/>
            <person name="Becker A."/>
            <person name="Gohl D.M."/>
            <person name="Silverstein K.A.T."/>
            <person name="Koren S."/>
            <person name="Bechman K.B."/>
            <person name="Herman A."/>
            <person name="Abrahante J.E."/>
            <person name="Garbe J."/>
        </authorList>
    </citation>
    <scope>NUCLEOTIDE SEQUENCE</scope>
    <source>
        <strain evidence="1">Duluth1</strain>
        <tissue evidence="1">Whole animal</tissue>
    </source>
</reference>
<protein>
    <submittedName>
        <fullName evidence="1">Uncharacterized protein</fullName>
    </submittedName>
</protein>
<sequence>SLVTTNDHLLKKLDGTRERHQHRANVIPFPVYFVPLPAHIIPIPAHIIPLRSNGIPEPAHGITLRADNKKDIVAASSSHIGSKYRECHSRMGSSYLTPHRSMTRAAENIALPVVIGKIQVRFSRAAPKGITMLLAVSFLLFVTLCGTVSSQTYKGYPPIRPYPIKSCYNVYCPTVYCHGQYIPKGECCPRCPKGVRVFVYVPACVSGMVIKIQMHIGLEESEMTSFDNKANTGMI</sequence>
<gene>
    <name evidence="1" type="ORF">DPMN_168665</name>
</gene>
<proteinExistence type="predicted"/>
<organism evidence="1 2">
    <name type="scientific">Dreissena polymorpha</name>
    <name type="common">Zebra mussel</name>
    <name type="synonym">Mytilus polymorpha</name>
    <dbReference type="NCBI Taxonomy" id="45954"/>
    <lineage>
        <taxon>Eukaryota</taxon>
        <taxon>Metazoa</taxon>
        <taxon>Spiralia</taxon>
        <taxon>Lophotrochozoa</taxon>
        <taxon>Mollusca</taxon>
        <taxon>Bivalvia</taxon>
        <taxon>Autobranchia</taxon>
        <taxon>Heteroconchia</taxon>
        <taxon>Euheterodonta</taxon>
        <taxon>Imparidentia</taxon>
        <taxon>Neoheterodontei</taxon>
        <taxon>Myida</taxon>
        <taxon>Dreissenoidea</taxon>
        <taxon>Dreissenidae</taxon>
        <taxon>Dreissena</taxon>
    </lineage>
</organism>
<dbReference type="EMBL" id="JAIWYP010000008">
    <property type="protein sequence ID" value="KAH3790463.1"/>
    <property type="molecule type" value="Genomic_DNA"/>
</dbReference>
<dbReference type="AlphaFoldDB" id="A0A9D4F2D5"/>
<name>A0A9D4F2D5_DREPO</name>
<dbReference type="Proteomes" id="UP000828390">
    <property type="component" value="Unassembled WGS sequence"/>
</dbReference>